<comment type="caution">
    <text evidence="1">The sequence shown here is derived from an EMBL/GenBank/DDBJ whole genome shotgun (WGS) entry which is preliminary data.</text>
</comment>
<reference evidence="1 2" key="1">
    <citation type="submission" date="2019-05" db="EMBL/GenBank/DDBJ databases">
        <title>Another draft genome of Portunus trituberculatus and its Hox gene families provides insights of decapod evolution.</title>
        <authorList>
            <person name="Jeong J.-H."/>
            <person name="Song I."/>
            <person name="Kim S."/>
            <person name="Choi T."/>
            <person name="Kim D."/>
            <person name="Ryu S."/>
            <person name="Kim W."/>
        </authorList>
    </citation>
    <scope>NUCLEOTIDE SEQUENCE [LARGE SCALE GENOMIC DNA]</scope>
    <source>
        <tissue evidence="1">Muscle</tissue>
    </source>
</reference>
<evidence type="ECO:0000313" key="1">
    <source>
        <dbReference type="EMBL" id="MPC35028.1"/>
    </source>
</evidence>
<gene>
    <name evidence="1" type="ORF">E2C01_028437</name>
</gene>
<evidence type="ECO:0000313" key="2">
    <source>
        <dbReference type="Proteomes" id="UP000324222"/>
    </source>
</evidence>
<sequence length="70" mass="7976">MRAMARLPQAPDGTPRQLDLLQALWLLRLPEFIHAAIPNAEEIDENELQEKADHLTRSCGFKPTYSRCTS</sequence>
<dbReference type="AlphaFoldDB" id="A0A5B7EP16"/>
<name>A0A5B7EP16_PORTR</name>
<accession>A0A5B7EP16</accession>
<organism evidence="1 2">
    <name type="scientific">Portunus trituberculatus</name>
    <name type="common">Swimming crab</name>
    <name type="synonym">Neptunus trituberculatus</name>
    <dbReference type="NCBI Taxonomy" id="210409"/>
    <lineage>
        <taxon>Eukaryota</taxon>
        <taxon>Metazoa</taxon>
        <taxon>Ecdysozoa</taxon>
        <taxon>Arthropoda</taxon>
        <taxon>Crustacea</taxon>
        <taxon>Multicrustacea</taxon>
        <taxon>Malacostraca</taxon>
        <taxon>Eumalacostraca</taxon>
        <taxon>Eucarida</taxon>
        <taxon>Decapoda</taxon>
        <taxon>Pleocyemata</taxon>
        <taxon>Brachyura</taxon>
        <taxon>Eubrachyura</taxon>
        <taxon>Portunoidea</taxon>
        <taxon>Portunidae</taxon>
        <taxon>Portuninae</taxon>
        <taxon>Portunus</taxon>
    </lineage>
</organism>
<proteinExistence type="predicted"/>
<dbReference type="EMBL" id="VSRR010003181">
    <property type="protein sequence ID" value="MPC35028.1"/>
    <property type="molecule type" value="Genomic_DNA"/>
</dbReference>
<protein>
    <submittedName>
        <fullName evidence="1">Uncharacterized protein</fullName>
    </submittedName>
</protein>
<keyword evidence="2" id="KW-1185">Reference proteome</keyword>
<dbReference type="Proteomes" id="UP000324222">
    <property type="component" value="Unassembled WGS sequence"/>
</dbReference>